<dbReference type="OrthoDB" id="4822551at2"/>
<feature type="domain" description="VanZ-like" evidence="2">
    <location>
        <begin position="18"/>
        <end position="145"/>
    </location>
</feature>
<name>A0A5J5I2W3_9BACI</name>
<evidence type="ECO:0000313" key="4">
    <source>
        <dbReference type="Proteomes" id="UP000326671"/>
    </source>
</evidence>
<keyword evidence="1" id="KW-0812">Transmembrane</keyword>
<evidence type="ECO:0000313" key="3">
    <source>
        <dbReference type="EMBL" id="KAA9029142.1"/>
    </source>
</evidence>
<dbReference type="EMBL" id="VYKL01000009">
    <property type="protein sequence ID" value="KAA9029142.1"/>
    <property type="molecule type" value="Genomic_DNA"/>
</dbReference>
<comment type="caution">
    <text evidence="3">The sequence shown here is derived from an EMBL/GenBank/DDBJ whole genome shotgun (WGS) entry which is preliminary data.</text>
</comment>
<dbReference type="Proteomes" id="UP000326671">
    <property type="component" value="Unassembled WGS sequence"/>
</dbReference>
<feature type="transmembrane region" description="Helical" evidence="1">
    <location>
        <begin position="155"/>
        <end position="177"/>
    </location>
</feature>
<feature type="transmembrane region" description="Helical" evidence="1">
    <location>
        <begin position="126"/>
        <end position="143"/>
    </location>
</feature>
<keyword evidence="1" id="KW-0472">Membrane</keyword>
<feature type="transmembrane region" description="Helical" evidence="1">
    <location>
        <begin position="98"/>
        <end position="120"/>
    </location>
</feature>
<dbReference type="AlphaFoldDB" id="A0A5J5I2W3"/>
<dbReference type="Pfam" id="PF04892">
    <property type="entry name" value="VanZ"/>
    <property type="match status" value="1"/>
</dbReference>
<gene>
    <name evidence="3" type="ORF">F4V44_03230</name>
</gene>
<keyword evidence="1" id="KW-1133">Transmembrane helix</keyword>
<organism evidence="3 4">
    <name type="scientific">Niallia endozanthoxylica</name>
    <dbReference type="NCBI Taxonomy" id="2036016"/>
    <lineage>
        <taxon>Bacteria</taxon>
        <taxon>Bacillati</taxon>
        <taxon>Bacillota</taxon>
        <taxon>Bacilli</taxon>
        <taxon>Bacillales</taxon>
        <taxon>Bacillaceae</taxon>
        <taxon>Niallia</taxon>
    </lineage>
</organism>
<dbReference type="PANTHER" id="PTHR36834">
    <property type="entry name" value="MEMBRANE PROTEIN-RELATED"/>
    <property type="match status" value="1"/>
</dbReference>
<dbReference type="InterPro" id="IPR006976">
    <property type="entry name" value="VanZ-like"/>
</dbReference>
<feature type="transmembrane region" description="Helical" evidence="1">
    <location>
        <begin position="12"/>
        <end position="33"/>
    </location>
</feature>
<accession>A0A5J5I2W3</accession>
<evidence type="ECO:0000256" key="1">
    <source>
        <dbReference type="SAM" id="Phobius"/>
    </source>
</evidence>
<sequence>MFHLTTKKNNYTYLFILFGLYIALMVYFMFFGFGRPQRLVEVQEFRYSLEFTSIPLWLPNHFSIDTMKLWIFALGNLLAFIPFGILVPMVFEKQIKSYFRFIVLFVFFILCLEILQMVTYLGSFDLTDIVVNTMGATIGFCSYRVSGRMNISRKYFVTMGMSILGFSVLTFLITWVFNSTITPYLL</sequence>
<dbReference type="PANTHER" id="PTHR36834:SF1">
    <property type="entry name" value="INTEGRAL MEMBRANE PROTEIN"/>
    <property type="match status" value="1"/>
</dbReference>
<protein>
    <submittedName>
        <fullName evidence="3">VanZ family protein</fullName>
    </submittedName>
</protein>
<feature type="transmembrane region" description="Helical" evidence="1">
    <location>
        <begin position="69"/>
        <end position="91"/>
    </location>
</feature>
<reference evidence="3 4" key="1">
    <citation type="submission" date="2019-09" db="EMBL/GenBank/DDBJ databases">
        <title>Whole genome sequences of isolates from the Mars Exploration Rovers.</title>
        <authorList>
            <person name="Seuylemezian A."/>
            <person name="Vaishampayan P."/>
        </authorList>
    </citation>
    <scope>NUCLEOTIDE SEQUENCE [LARGE SCALE GENOMIC DNA]</scope>
    <source>
        <strain evidence="3 4">MER_TA_151</strain>
    </source>
</reference>
<proteinExistence type="predicted"/>
<keyword evidence="4" id="KW-1185">Reference proteome</keyword>
<evidence type="ECO:0000259" key="2">
    <source>
        <dbReference type="Pfam" id="PF04892"/>
    </source>
</evidence>
<dbReference type="InterPro" id="IPR053150">
    <property type="entry name" value="Teicoplanin_resist-assoc"/>
</dbReference>